<dbReference type="EMBL" id="FP929052">
    <property type="protein sequence ID" value="CBL16797.1"/>
    <property type="molecule type" value="Genomic_DNA"/>
</dbReference>
<evidence type="ECO:0000259" key="1">
    <source>
        <dbReference type="Pfam" id="PF01978"/>
    </source>
</evidence>
<dbReference type="Pfam" id="PF01978">
    <property type="entry name" value="TrmB"/>
    <property type="match status" value="1"/>
</dbReference>
<organism evidence="2 3">
    <name type="scientific">Ruminococcus champanellensis (strain DSM 18848 / JCM 17042 / KCTC 15320 / 18P13)</name>
    <dbReference type="NCBI Taxonomy" id="213810"/>
    <lineage>
        <taxon>Bacteria</taxon>
        <taxon>Bacillati</taxon>
        <taxon>Bacillota</taxon>
        <taxon>Clostridia</taxon>
        <taxon>Eubacteriales</taxon>
        <taxon>Oscillospiraceae</taxon>
        <taxon>Ruminococcus</taxon>
    </lineage>
</organism>
<feature type="domain" description="Transcription regulator TrmB N-terminal" evidence="1">
    <location>
        <begin position="9"/>
        <end position="74"/>
    </location>
</feature>
<dbReference type="PANTHER" id="PTHR34293:SF1">
    <property type="entry name" value="HTH-TYPE TRANSCRIPTIONAL REGULATOR TRMBL2"/>
    <property type="match status" value="1"/>
</dbReference>
<gene>
    <name evidence="2" type="ordered locus">RUM_05780</name>
</gene>
<keyword evidence="3" id="KW-1185">Reference proteome</keyword>
<dbReference type="PANTHER" id="PTHR34293">
    <property type="entry name" value="HTH-TYPE TRANSCRIPTIONAL REGULATOR TRMBL2"/>
    <property type="match status" value="1"/>
</dbReference>
<dbReference type="BioCyc" id="RCHA213810:RUM_RS02790-MONOMER"/>
<dbReference type="STRING" id="213810.RUM_05780"/>
<name>D4LB02_RUMC1</name>
<dbReference type="Proteomes" id="UP000007054">
    <property type="component" value="Chromosome"/>
</dbReference>
<evidence type="ECO:0000313" key="3">
    <source>
        <dbReference type="Proteomes" id="UP000007054"/>
    </source>
</evidence>
<evidence type="ECO:0000313" key="2">
    <source>
        <dbReference type="EMBL" id="CBL16797.1"/>
    </source>
</evidence>
<dbReference type="KEGG" id="rch:RUM_05780"/>
<dbReference type="InterPro" id="IPR036388">
    <property type="entry name" value="WH-like_DNA-bd_sf"/>
</dbReference>
<reference evidence="2" key="2">
    <citation type="submission" date="2010-03" db="EMBL/GenBank/DDBJ databases">
        <authorList>
            <person name="Pajon A."/>
        </authorList>
    </citation>
    <scope>NUCLEOTIDE SEQUENCE</scope>
    <source>
        <strain evidence="2">Type strain: 18P13</strain>
    </source>
</reference>
<dbReference type="SUPFAM" id="SSF46785">
    <property type="entry name" value="Winged helix' DNA-binding domain"/>
    <property type="match status" value="1"/>
</dbReference>
<dbReference type="InterPro" id="IPR051797">
    <property type="entry name" value="TrmB-like"/>
</dbReference>
<dbReference type="Gene3D" id="1.10.10.10">
    <property type="entry name" value="Winged helix-like DNA-binding domain superfamily/Winged helix DNA-binding domain"/>
    <property type="match status" value="1"/>
</dbReference>
<dbReference type="PATRIC" id="fig|213810.4.peg.485"/>
<protein>
    <submittedName>
        <fullName evidence="2">Predicted transcriptional regulators</fullName>
    </submittedName>
</protein>
<accession>D4LB02</accession>
<dbReference type="CDD" id="cd09124">
    <property type="entry name" value="PLDc_like_TrmB_middle"/>
    <property type="match status" value="1"/>
</dbReference>
<reference evidence="2" key="1">
    <citation type="submission" date="2010-03" db="EMBL/GenBank/DDBJ databases">
        <title>The genome sequence of Ruminococcus sp. 18P13.</title>
        <authorList>
            <consortium name="metaHIT consortium -- http://www.metahit.eu/"/>
            <person name="Pajon A."/>
            <person name="Turner K."/>
            <person name="Parkhill J."/>
            <person name="Bernalier A."/>
        </authorList>
    </citation>
    <scope>NUCLEOTIDE SEQUENCE [LARGE SCALE GENOMIC DNA]</scope>
    <source>
        <strain evidence="2">Type strain: 18P13</strain>
    </source>
</reference>
<sequence length="234" mass="26018">MDAAEMLMQFALTRQEALIYMALTTDGAMTGYEVAKQLGISRSNCYTSLASLVEKGAAYLLEDTATRYVAVKPEEFCGNRIRMLEELKDKLAQQLLPRAAQTEGYLTIGGQENMIDKAVFMIEHGAERLYLSAERVCLEPLIPSLTAAAERGMQVTVITDVPFSQPGIRFYTADCHPGQIRLIVDSNAVLTGDLTTDGTCLYSRKKNLIDLFKEAMRNEIQLIELYQNEKGSVL</sequence>
<dbReference type="AlphaFoldDB" id="D4LB02"/>
<dbReference type="InterPro" id="IPR002831">
    <property type="entry name" value="Tscrpt_reg_TrmB_N"/>
</dbReference>
<dbReference type="InterPro" id="IPR036390">
    <property type="entry name" value="WH_DNA-bd_sf"/>
</dbReference>
<dbReference type="HOGENOM" id="CLU_072493_1_0_9"/>
<proteinExistence type="predicted"/>